<evidence type="ECO:0000313" key="2">
    <source>
        <dbReference type="Proteomes" id="UP001164746"/>
    </source>
</evidence>
<gene>
    <name evidence="1" type="ORF">MAR_031176</name>
</gene>
<feature type="non-terminal residue" evidence="1">
    <location>
        <position position="233"/>
    </location>
</feature>
<sequence>TTVTRNKLSQPIKPIKPLNNIDIDRIIDIIHDTDFTKCNRNFDGNLKRRTDYGIFRPIQHKKIIQINMELKLFKYSERGSLVSDGEFVISQHETKEINHQSGANKSAFFKKIIYATEKAICPTLAKKTSDRVQEHKSLQIAITAHCSRATAKQAIPKAVNEVVRHIMLMRGNINEASIRSYNRRCSTLRQSQSTTPWRHLPREHLKSCLPYHSLAHIAATNSNCTTNICIYNI</sequence>
<reference evidence="1" key="1">
    <citation type="submission" date="2022-11" db="EMBL/GenBank/DDBJ databases">
        <title>Centuries of genome instability and evolution in soft-shell clam transmissible cancer (bioRxiv).</title>
        <authorList>
            <person name="Hart S.F.M."/>
            <person name="Yonemitsu M.A."/>
            <person name="Giersch R.M."/>
            <person name="Beal B.F."/>
            <person name="Arriagada G."/>
            <person name="Davis B.W."/>
            <person name="Ostrander E.A."/>
            <person name="Goff S.P."/>
            <person name="Metzger M.J."/>
        </authorList>
    </citation>
    <scope>NUCLEOTIDE SEQUENCE</scope>
    <source>
        <strain evidence="1">MELC-2E11</strain>
        <tissue evidence="1">Siphon/mantle</tissue>
    </source>
</reference>
<accession>A0ABY7F326</accession>
<organism evidence="1 2">
    <name type="scientific">Mya arenaria</name>
    <name type="common">Soft-shell clam</name>
    <dbReference type="NCBI Taxonomy" id="6604"/>
    <lineage>
        <taxon>Eukaryota</taxon>
        <taxon>Metazoa</taxon>
        <taxon>Spiralia</taxon>
        <taxon>Lophotrochozoa</taxon>
        <taxon>Mollusca</taxon>
        <taxon>Bivalvia</taxon>
        <taxon>Autobranchia</taxon>
        <taxon>Heteroconchia</taxon>
        <taxon>Euheterodonta</taxon>
        <taxon>Imparidentia</taxon>
        <taxon>Neoheterodontei</taxon>
        <taxon>Myida</taxon>
        <taxon>Myoidea</taxon>
        <taxon>Myidae</taxon>
        <taxon>Mya</taxon>
    </lineage>
</organism>
<name>A0ABY7F326_MYAAR</name>
<dbReference type="EMBL" id="CP111021">
    <property type="protein sequence ID" value="WAR16582.1"/>
    <property type="molecule type" value="Genomic_DNA"/>
</dbReference>
<dbReference type="Proteomes" id="UP001164746">
    <property type="component" value="Chromosome 10"/>
</dbReference>
<keyword evidence="2" id="KW-1185">Reference proteome</keyword>
<proteinExistence type="predicted"/>
<evidence type="ECO:0000313" key="1">
    <source>
        <dbReference type="EMBL" id="WAR16582.1"/>
    </source>
</evidence>
<protein>
    <submittedName>
        <fullName evidence="1">Uncharacterized protein</fullName>
    </submittedName>
</protein>